<evidence type="ECO:0000256" key="8">
    <source>
        <dbReference type="SAM" id="Coils"/>
    </source>
</evidence>
<dbReference type="SUPFAM" id="SSF56954">
    <property type="entry name" value="Outer membrane efflux proteins (OEP)"/>
    <property type="match status" value="1"/>
</dbReference>
<protein>
    <recommendedName>
        <fullName evidence="13">Outer membrane efflux protein</fullName>
    </recommendedName>
</protein>
<feature type="region of interest" description="Disordered" evidence="9">
    <location>
        <begin position="433"/>
        <end position="490"/>
    </location>
</feature>
<dbReference type="Pfam" id="PF02321">
    <property type="entry name" value="OEP"/>
    <property type="match status" value="2"/>
</dbReference>
<feature type="coiled-coil region" evidence="8">
    <location>
        <begin position="323"/>
        <end position="350"/>
    </location>
</feature>
<dbReference type="Gene3D" id="1.20.1600.10">
    <property type="entry name" value="Outer membrane efflux proteins (OEP)"/>
    <property type="match status" value="1"/>
</dbReference>
<dbReference type="Proteomes" id="UP001628193">
    <property type="component" value="Unassembled WGS sequence"/>
</dbReference>
<comment type="subcellular location">
    <subcellularLocation>
        <location evidence="1">Cell outer membrane</location>
    </subcellularLocation>
</comment>
<dbReference type="InterPro" id="IPR003423">
    <property type="entry name" value="OMP_efflux"/>
</dbReference>
<evidence type="ECO:0000256" key="7">
    <source>
        <dbReference type="ARBA" id="ARBA00023237"/>
    </source>
</evidence>
<keyword evidence="5" id="KW-0812">Transmembrane</keyword>
<proteinExistence type="inferred from homology"/>
<keyword evidence="4" id="KW-1134">Transmembrane beta strand</keyword>
<evidence type="ECO:0000256" key="2">
    <source>
        <dbReference type="ARBA" id="ARBA00007613"/>
    </source>
</evidence>
<feature type="signal peptide" evidence="10">
    <location>
        <begin position="1"/>
        <end position="26"/>
    </location>
</feature>
<organism evidence="11 12">
    <name type="scientific">Candidatus Magnetaquiglobus chichijimensis</name>
    <dbReference type="NCBI Taxonomy" id="3141448"/>
    <lineage>
        <taxon>Bacteria</taxon>
        <taxon>Pseudomonadati</taxon>
        <taxon>Pseudomonadota</taxon>
        <taxon>Magnetococcia</taxon>
        <taxon>Magnetococcales</taxon>
        <taxon>Candidatus Magnetaquicoccaceae</taxon>
        <taxon>Candidatus Magnetaquiglobus</taxon>
    </lineage>
</organism>
<dbReference type="InterPro" id="IPR051906">
    <property type="entry name" value="TolC-like"/>
</dbReference>
<sequence>MKVGRIGGIGLLALLAFMSPDGQAGAETLRGAVEGVLQRHDRVLAAKADVTAGEERVSETFKSGFLPTLTLSGQYGHERRLQKAPGTDTELEPREFDVRLSQLLFDFGKAYAAVDVARLNKDQLLADLETAQQNLILDSATAYYQMRKTNEVLKYSRQSVESIKRQGEVEDVRVALGRGYSSDVLQVKMQLAGARAREVQATGAVAQAQERVRTVFLQEPAEVLKYSPPDENFLKNLPKSVDDAVAVSVQKNPQLNKRRLTADMREAQKRGALRNNFFPTFQAIIERKFKDKISGVDEFEDETYGRVEMSYPLNLGLSGLNSVAAAGQDLESAKRQYEDTRRLIEEQARVAWHNLNTARANAELLHNQANIAQKFLELAREERKLDKRSLLEVLTAETALINARADATAAETDVIIAGYTLLQAMGALDTAALDSGNGPPKRMTDGPAVPPPASEPAKSAKPAADKKTDAPKSDKKADAAKKGAKAESKK</sequence>
<comment type="similarity">
    <text evidence="2">Belongs to the outer membrane factor (OMF) (TC 1.B.17) family.</text>
</comment>
<dbReference type="PANTHER" id="PTHR30026">
    <property type="entry name" value="OUTER MEMBRANE PROTEIN TOLC"/>
    <property type="match status" value="1"/>
</dbReference>
<keyword evidence="3" id="KW-0813">Transport</keyword>
<keyword evidence="6" id="KW-0472">Membrane</keyword>
<evidence type="ECO:0000313" key="11">
    <source>
        <dbReference type="EMBL" id="GAB0057472.1"/>
    </source>
</evidence>
<comment type="caution">
    <text evidence="11">The sequence shown here is derived from an EMBL/GenBank/DDBJ whole genome shotgun (WGS) entry which is preliminary data.</text>
</comment>
<accession>A0ABQ0C9B2</accession>
<evidence type="ECO:0000256" key="6">
    <source>
        <dbReference type="ARBA" id="ARBA00023136"/>
    </source>
</evidence>
<feature type="chain" id="PRO_5046848675" description="Outer membrane efflux protein" evidence="10">
    <location>
        <begin position="27"/>
        <end position="490"/>
    </location>
</feature>
<evidence type="ECO:0000256" key="1">
    <source>
        <dbReference type="ARBA" id="ARBA00004442"/>
    </source>
</evidence>
<evidence type="ECO:0000256" key="5">
    <source>
        <dbReference type="ARBA" id="ARBA00022692"/>
    </source>
</evidence>
<evidence type="ECO:0008006" key="13">
    <source>
        <dbReference type="Google" id="ProtNLM"/>
    </source>
</evidence>
<evidence type="ECO:0000313" key="12">
    <source>
        <dbReference type="Proteomes" id="UP001628193"/>
    </source>
</evidence>
<dbReference type="RefSeq" id="WP_420905169.1">
    <property type="nucleotide sequence ID" value="NZ_BAAFGK010000004.1"/>
</dbReference>
<evidence type="ECO:0000256" key="9">
    <source>
        <dbReference type="SAM" id="MobiDB-lite"/>
    </source>
</evidence>
<keyword evidence="10" id="KW-0732">Signal</keyword>
<name>A0ABQ0C9B2_9PROT</name>
<dbReference type="PANTHER" id="PTHR30026:SF22">
    <property type="entry name" value="OUTER MEMBRANE EFFLUX PROTEIN"/>
    <property type="match status" value="1"/>
</dbReference>
<keyword evidence="12" id="KW-1185">Reference proteome</keyword>
<evidence type="ECO:0000256" key="10">
    <source>
        <dbReference type="SAM" id="SignalP"/>
    </source>
</evidence>
<evidence type="ECO:0000256" key="4">
    <source>
        <dbReference type="ARBA" id="ARBA00022452"/>
    </source>
</evidence>
<reference evidence="11 12" key="1">
    <citation type="submission" date="2024-09" db="EMBL/GenBank/DDBJ databases">
        <title>Draft genome sequence of Candidatus Magnetaquicoccaceae bacterium FCR-1.</title>
        <authorList>
            <person name="Shimoshige H."/>
            <person name="Shimamura S."/>
            <person name="Taoka A."/>
            <person name="Kobayashi H."/>
            <person name="Maekawa T."/>
        </authorList>
    </citation>
    <scope>NUCLEOTIDE SEQUENCE [LARGE SCALE GENOMIC DNA]</scope>
    <source>
        <strain evidence="11 12">FCR-1</strain>
    </source>
</reference>
<gene>
    <name evidence="11" type="ORF">SIID45300_01800</name>
</gene>
<feature type="compositionally biased region" description="Basic and acidic residues" evidence="9">
    <location>
        <begin position="463"/>
        <end position="490"/>
    </location>
</feature>
<evidence type="ECO:0000256" key="3">
    <source>
        <dbReference type="ARBA" id="ARBA00022448"/>
    </source>
</evidence>
<dbReference type="EMBL" id="BAAFGK010000004">
    <property type="protein sequence ID" value="GAB0057472.1"/>
    <property type="molecule type" value="Genomic_DNA"/>
</dbReference>
<keyword evidence="8" id="KW-0175">Coiled coil</keyword>
<keyword evidence="7" id="KW-0998">Cell outer membrane</keyword>